<reference evidence="2" key="1">
    <citation type="submission" date="2022-07" db="EMBL/GenBank/DDBJ databases">
        <title>Pseudosulfitobacter sp. strain AP-MA-4, whole genome sequence.</title>
        <authorList>
            <person name="Jiang Y."/>
        </authorList>
    </citation>
    <scope>NUCLEOTIDE SEQUENCE</scope>
    <source>
        <strain evidence="2">AP-MA-4</strain>
    </source>
</reference>
<protein>
    <submittedName>
        <fullName evidence="2">Uncharacterized protein</fullName>
    </submittedName>
</protein>
<evidence type="ECO:0000313" key="3">
    <source>
        <dbReference type="Proteomes" id="UP001165396"/>
    </source>
</evidence>
<keyword evidence="3" id="KW-1185">Reference proteome</keyword>
<accession>A0ABT1YZ85</accession>
<proteinExistence type="predicted"/>
<feature type="region of interest" description="Disordered" evidence="1">
    <location>
        <begin position="110"/>
        <end position="148"/>
    </location>
</feature>
<organism evidence="2 3">
    <name type="scientific">Pseudosulfitobacter koreensis</name>
    <dbReference type="NCBI Taxonomy" id="2968472"/>
    <lineage>
        <taxon>Bacteria</taxon>
        <taxon>Pseudomonadati</taxon>
        <taxon>Pseudomonadota</taxon>
        <taxon>Alphaproteobacteria</taxon>
        <taxon>Rhodobacterales</taxon>
        <taxon>Roseobacteraceae</taxon>
        <taxon>Pseudosulfitobacter</taxon>
    </lineage>
</organism>
<gene>
    <name evidence="2" type="ORF">NTA49_06525</name>
</gene>
<feature type="compositionally biased region" description="Polar residues" evidence="1">
    <location>
        <begin position="131"/>
        <end position="144"/>
    </location>
</feature>
<name>A0ABT1YZ85_9RHOB</name>
<sequence length="202" mass="21024">MVKSRAQNDIGPSTNGLALPDEATLPYPLRVQAIYVSAGDYVKPETHPVYTLMDSAGAQHTYCFDLAGQVTEVLVRPGQIFRKPTRVFAFCCDTTAKAFAADVAPSRVKPLSAPPLTPRAVPSRPAAANTRRASNGPSDGQSATWGGPRKQTLALGGVAALVAGLMLLSQGKLWATGDTSPAEAVAEQPAETAPAAINAVVE</sequence>
<dbReference type="RefSeq" id="WP_258293866.1">
    <property type="nucleotide sequence ID" value="NZ_JANKJG010000003.1"/>
</dbReference>
<evidence type="ECO:0000256" key="1">
    <source>
        <dbReference type="SAM" id="MobiDB-lite"/>
    </source>
</evidence>
<comment type="caution">
    <text evidence="2">The sequence shown here is derived from an EMBL/GenBank/DDBJ whole genome shotgun (WGS) entry which is preliminary data.</text>
</comment>
<dbReference type="Proteomes" id="UP001165396">
    <property type="component" value="Unassembled WGS sequence"/>
</dbReference>
<evidence type="ECO:0000313" key="2">
    <source>
        <dbReference type="EMBL" id="MCR8826188.1"/>
    </source>
</evidence>
<dbReference type="EMBL" id="JANKJG010000003">
    <property type="protein sequence ID" value="MCR8826188.1"/>
    <property type="molecule type" value="Genomic_DNA"/>
</dbReference>